<dbReference type="Gene3D" id="3.40.33.10">
    <property type="entry name" value="CAP"/>
    <property type="match status" value="1"/>
</dbReference>
<sequence length="243" mass="26550">MRFSLLTFLLLLPVMHASADPPTDTLVAEVEKAIFKETNQFRDKHDLPSLSKSAELTKAASKFATFMAESGKYGHRADGSTPAKRAKAAGYQYCVVRENIAYRTNTGEVTAESLTRVFVPGWIDSPPHRKNMLAEHVTETGIAVATSDEETYYAVVLFGRPKSATIELTITNESGQEQAIVVAADGRSQEIEMPPRGVVTVQQCFPTTVSLKREKGDRANAKVTVTESVELVVTEGAIKTRAE</sequence>
<dbReference type="AlphaFoldDB" id="A0A5C6BY44"/>
<evidence type="ECO:0000313" key="4">
    <source>
        <dbReference type="Proteomes" id="UP000319908"/>
    </source>
</evidence>
<comment type="caution">
    <text evidence="3">The sequence shown here is derived from an EMBL/GenBank/DDBJ whole genome shotgun (WGS) entry which is preliminary data.</text>
</comment>
<evidence type="ECO:0000256" key="1">
    <source>
        <dbReference type="SAM" id="SignalP"/>
    </source>
</evidence>
<dbReference type="Proteomes" id="UP000319908">
    <property type="component" value="Unassembled WGS sequence"/>
</dbReference>
<feature type="signal peptide" evidence="1">
    <location>
        <begin position="1"/>
        <end position="19"/>
    </location>
</feature>
<keyword evidence="1" id="KW-0732">Signal</keyword>
<dbReference type="PANTHER" id="PTHR31157">
    <property type="entry name" value="SCP DOMAIN-CONTAINING PROTEIN"/>
    <property type="match status" value="1"/>
</dbReference>
<proteinExistence type="predicted"/>
<feature type="chain" id="PRO_5022701546" evidence="1">
    <location>
        <begin position="20"/>
        <end position="243"/>
    </location>
</feature>
<keyword evidence="4" id="KW-1185">Reference proteome</keyword>
<dbReference type="SUPFAM" id="SSF55797">
    <property type="entry name" value="PR-1-like"/>
    <property type="match status" value="1"/>
</dbReference>
<evidence type="ECO:0000259" key="2">
    <source>
        <dbReference type="Pfam" id="PF00188"/>
    </source>
</evidence>
<feature type="domain" description="SCP" evidence="2">
    <location>
        <begin position="37"/>
        <end position="157"/>
    </location>
</feature>
<dbReference type="Pfam" id="PF00188">
    <property type="entry name" value="CAP"/>
    <property type="match status" value="1"/>
</dbReference>
<gene>
    <name evidence="3" type="ORF">Poly21_27560</name>
</gene>
<protein>
    <submittedName>
        <fullName evidence="3">Cysteine-rich secretory protein family protein</fullName>
    </submittedName>
</protein>
<organism evidence="3 4">
    <name type="scientific">Allorhodopirellula heiligendammensis</name>
    <dbReference type="NCBI Taxonomy" id="2714739"/>
    <lineage>
        <taxon>Bacteria</taxon>
        <taxon>Pseudomonadati</taxon>
        <taxon>Planctomycetota</taxon>
        <taxon>Planctomycetia</taxon>
        <taxon>Pirellulales</taxon>
        <taxon>Pirellulaceae</taxon>
        <taxon>Allorhodopirellula</taxon>
    </lineage>
</organism>
<accession>A0A5C6BY44</accession>
<dbReference type="EMBL" id="SJPU01000002">
    <property type="protein sequence ID" value="TWU15559.1"/>
    <property type="molecule type" value="Genomic_DNA"/>
</dbReference>
<evidence type="ECO:0000313" key="3">
    <source>
        <dbReference type="EMBL" id="TWU15559.1"/>
    </source>
</evidence>
<dbReference type="PANTHER" id="PTHR31157:SF1">
    <property type="entry name" value="SCP DOMAIN-CONTAINING PROTEIN"/>
    <property type="match status" value="1"/>
</dbReference>
<dbReference type="InterPro" id="IPR035940">
    <property type="entry name" value="CAP_sf"/>
</dbReference>
<reference evidence="3 4" key="1">
    <citation type="journal article" date="2020" name="Antonie Van Leeuwenhoek">
        <title>Rhodopirellula heiligendammensis sp. nov., Rhodopirellula pilleata sp. nov., and Rhodopirellula solitaria sp. nov. isolated from natural or artificial marine surfaces in Northern Germany and California, USA, and emended description of the genus Rhodopirellula.</title>
        <authorList>
            <person name="Kallscheuer N."/>
            <person name="Wiegand S."/>
            <person name="Jogler M."/>
            <person name="Boedeker C."/>
            <person name="Peeters S.H."/>
            <person name="Rast P."/>
            <person name="Heuer A."/>
            <person name="Jetten M.S.M."/>
            <person name="Rohde M."/>
            <person name="Jogler C."/>
        </authorList>
    </citation>
    <scope>NUCLEOTIDE SEQUENCE [LARGE SCALE GENOMIC DNA]</scope>
    <source>
        <strain evidence="3 4">Poly21</strain>
    </source>
</reference>
<name>A0A5C6BY44_9BACT</name>
<dbReference type="CDD" id="cd05379">
    <property type="entry name" value="CAP_bacterial"/>
    <property type="match status" value="1"/>
</dbReference>
<dbReference type="InterPro" id="IPR014044">
    <property type="entry name" value="CAP_dom"/>
</dbReference>